<proteinExistence type="predicted"/>
<organism evidence="1 2">
    <name type="scientific">Acanthamoeba castellanii (strain ATCC 30010 / Neff)</name>
    <dbReference type="NCBI Taxonomy" id="1257118"/>
    <lineage>
        <taxon>Eukaryota</taxon>
        <taxon>Amoebozoa</taxon>
        <taxon>Discosea</taxon>
        <taxon>Longamoebia</taxon>
        <taxon>Centramoebida</taxon>
        <taxon>Acanthamoebidae</taxon>
        <taxon>Acanthamoeba</taxon>
    </lineage>
</organism>
<dbReference type="RefSeq" id="XP_004334623.1">
    <property type="nucleotide sequence ID" value="XM_004334575.1"/>
</dbReference>
<accession>L8GHT7</accession>
<dbReference type="VEuPathDB" id="AmoebaDB:ACA1_091100"/>
<reference evidence="1 2" key="1">
    <citation type="journal article" date="2013" name="Genome Biol.">
        <title>Genome of Acanthamoeba castellanii highlights extensive lateral gene transfer and early evolution of tyrosine kinase signaling.</title>
        <authorList>
            <person name="Clarke M."/>
            <person name="Lohan A.J."/>
            <person name="Liu B."/>
            <person name="Lagkouvardos I."/>
            <person name="Roy S."/>
            <person name="Zafar N."/>
            <person name="Bertelli C."/>
            <person name="Schilde C."/>
            <person name="Kianianmomeni A."/>
            <person name="Burglin T.R."/>
            <person name="Frech C."/>
            <person name="Turcotte B."/>
            <person name="Kopec K.O."/>
            <person name="Synnott J.M."/>
            <person name="Choo C."/>
            <person name="Paponov I."/>
            <person name="Finkler A."/>
            <person name="Soon Heng Tan C."/>
            <person name="Hutchins A.P."/>
            <person name="Weinmeier T."/>
            <person name="Rattei T."/>
            <person name="Chu J.S."/>
            <person name="Gimenez G."/>
            <person name="Irimia M."/>
            <person name="Rigden D.J."/>
            <person name="Fitzpatrick D.A."/>
            <person name="Lorenzo-Morales J."/>
            <person name="Bateman A."/>
            <person name="Chiu C.H."/>
            <person name="Tang P."/>
            <person name="Hegemann P."/>
            <person name="Fromm H."/>
            <person name="Raoult D."/>
            <person name="Greub G."/>
            <person name="Miranda-Saavedra D."/>
            <person name="Chen N."/>
            <person name="Nash P."/>
            <person name="Ginger M.L."/>
            <person name="Horn M."/>
            <person name="Schaap P."/>
            <person name="Caler L."/>
            <person name="Loftus B."/>
        </authorList>
    </citation>
    <scope>NUCLEOTIDE SEQUENCE [LARGE SCALE GENOMIC DNA]</scope>
    <source>
        <strain evidence="1 2">Neff</strain>
    </source>
</reference>
<gene>
    <name evidence="1" type="ORF">ACA1_091100</name>
</gene>
<keyword evidence="2" id="KW-1185">Reference proteome</keyword>
<dbReference type="Proteomes" id="UP000011083">
    <property type="component" value="Unassembled WGS sequence"/>
</dbReference>
<dbReference type="GeneID" id="14913597"/>
<protein>
    <submittedName>
        <fullName evidence="1">Uncharacterized protein</fullName>
    </submittedName>
</protein>
<dbReference type="AlphaFoldDB" id="L8GHT7"/>
<sequence>MAAEQEPVRPLKRLRYDALDSTMGDGHRRDPAHALQLTALPDLVDHACQTLVLRDHRPLRLALTVLLPPMYWDWFKAVQSATSPPECRLWLLRMRTSSGVKRTTSTTALSLSARTKSSC</sequence>
<evidence type="ECO:0000313" key="1">
    <source>
        <dbReference type="EMBL" id="ELR12610.1"/>
    </source>
</evidence>
<dbReference type="KEGG" id="acan:ACA1_091100"/>
<dbReference type="EMBL" id="KB008103">
    <property type="protein sequence ID" value="ELR12610.1"/>
    <property type="molecule type" value="Genomic_DNA"/>
</dbReference>
<evidence type="ECO:0000313" key="2">
    <source>
        <dbReference type="Proteomes" id="UP000011083"/>
    </source>
</evidence>
<name>L8GHT7_ACACF</name>